<accession>A0A2P6MN10</accession>
<dbReference type="InParanoid" id="A0A2P6MN10"/>
<organism evidence="1 2">
    <name type="scientific">Planoprotostelium fungivorum</name>
    <dbReference type="NCBI Taxonomy" id="1890364"/>
    <lineage>
        <taxon>Eukaryota</taxon>
        <taxon>Amoebozoa</taxon>
        <taxon>Evosea</taxon>
        <taxon>Variosea</taxon>
        <taxon>Cavosteliida</taxon>
        <taxon>Cavosteliaceae</taxon>
        <taxon>Planoprotostelium</taxon>
    </lineage>
</organism>
<evidence type="ECO:0000313" key="1">
    <source>
        <dbReference type="EMBL" id="PRP73090.1"/>
    </source>
</evidence>
<proteinExistence type="predicted"/>
<reference evidence="1 2" key="1">
    <citation type="journal article" date="2018" name="Genome Biol. Evol.">
        <title>Multiple Roots of Fruiting Body Formation in Amoebozoa.</title>
        <authorList>
            <person name="Hillmann F."/>
            <person name="Forbes G."/>
            <person name="Novohradska S."/>
            <person name="Ferling I."/>
            <person name="Riege K."/>
            <person name="Groth M."/>
            <person name="Westermann M."/>
            <person name="Marz M."/>
            <person name="Spaller T."/>
            <person name="Winckler T."/>
            <person name="Schaap P."/>
            <person name="Glockner G."/>
        </authorList>
    </citation>
    <scope>NUCLEOTIDE SEQUENCE [LARGE SCALE GENOMIC DNA]</scope>
    <source>
        <strain evidence="1 2">Jena</strain>
    </source>
</reference>
<dbReference type="Proteomes" id="UP000241769">
    <property type="component" value="Unassembled WGS sequence"/>
</dbReference>
<evidence type="ECO:0000313" key="2">
    <source>
        <dbReference type="Proteomes" id="UP000241769"/>
    </source>
</evidence>
<dbReference type="EMBL" id="MDYQ01000673">
    <property type="protein sequence ID" value="PRP73090.1"/>
    <property type="molecule type" value="Genomic_DNA"/>
</dbReference>
<comment type="caution">
    <text evidence="1">The sequence shown here is derived from an EMBL/GenBank/DDBJ whole genome shotgun (WGS) entry which is preliminary data.</text>
</comment>
<keyword evidence="2" id="KW-1185">Reference proteome</keyword>
<name>A0A2P6MN10_9EUKA</name>
<gene>
    <name evidence="1" type="ORF">PROFUN_13666</name>
</gene>
<dbReference type="AlphaFoldDB" id="A0A2P6MN10"/>
<sequence>MTVQVVDQRVLLNCEYLSIPRIGYSNTHDSSHCTCDETASHLREEGASKQEPNNKTKDIASMRVHAVAYTNMHRQCQEIIILRDSWPKLSLCSSLCFVHSWISPASFSSIPSVQRLILSKLLL</sequence>
<protein>
    <submittedName>
        <fullName evidence="1">Uncharacterized protein</fullName>
    </submittedName>
</protein>